<protein>
    <submittedName>
        <fullName evidence="1">Uncharacterized protein</fullName>
    </submittedName>
</protein>
<evidence type="ECO:0000313" key="1">
    <source>
        <dbReference type="EMBL" id="EEV17005.1"/>
    </source>
</evidence>
<organism evidence="1 2">
    <name type="scientific">Campylobacter gracilis RM3268</name>
    <dbReference type="NCBI Taxonomy" id="553220"/>
    <lineage>
        <taxon>Bacteria</taxon>
        <taxon>Pseudomonadati</taxon>
        <taxon>Campylobacterota</taxon>
        <taxon>Epsilonproteobacteria</taxon>
        <taxon>Campylobacterales</taxon>
        <taxon>Campylobacteraceae</taxon>
        <taxon>Campylobacter</taxon>
    </lineage>
</organism>
<accession>C8PJA0</accession>
<dbReference type="Proteomes" id="UP000005709">
    <property type="component" value="Unassembled WGS sequence"/>
</dbReference>
<comment type="caution">
    <text evidence="1">The sequence shown here is derived from an EMBL/GenBank/DDBJ whole genome shotgun (WGS) entry which is preliminary data.</text>
</comment>
<dbReference type="AlphaFoldDB" id="C8PJA0"/>
<reference evidence="1 2" key="1">
    <citation type="submission" date="2009-07" db="EMBL/GenBank/DDBJ databases">
        <authorList>
            <person name="Madupu R."/>
            <person name="Sebastian Y."/>
            <person name="Durkin A.S."/>
            <person name="Torralba M."/>
            <person name="Methe B."/>
            <person name="Sutton G.G."/>
            <person name="Strausberg R.L."/>
            <person name="Nelson K.E."/>
        </authorList>
    </citation>
    <scope>NUCLEOTIDE SEQUENCE [LARGE SCALE GENOMIC DNA]</scope>
    <source>
        <strain evidence="1 2">RM3268</strain>
    </source>
</reference>
<keyword evidence="2" id="KW-1185">Reference proteome</keyword>
<proteinExistence type="predicted"/>
<evidence type="ECO:0000313" key="2">
    <source>
        <dbReference type="Proteomes" id="UP000005709"/>
    </source>
</evidence>
<sequence length="37" mass="4355">MHRSTGIWRGFENLNLKARSFKTKASRLNFEQPASKF</sequence>
<dbReference type="EMBL" id="ACYG01000027">
    <property type="protein sequence ID" value="EEV17005.1"/>
    <property type="molecule type" value="Genomic_DNA"/>
</dbReference>
<name>C8PJA0_9BACT</name>
<gene>
    <name evidence="1" type="ORF">CAMGR0001_1299</name>
</gene>